<feature type="compositionally biased region" description="Basic and acidic residues" evidence="1">
    <location>
        <begin position="29"/>
        <end position="60"/>
    </location>
</feature>
<evidence type="ECO:0000313" key="3">
    <source>
        <dbReference type="Proteomes" id="UP000629911"/>
    </source>
</evidence>
<sequence>MNRGVRGTRQGPRTPCDGLVVMVHVPGETVRRTGRADTPRETADGRTGVRPEHGQPLDERVREAPCAKLGRAARAAAQITAEETGR</sequence>
<gene>
    <name evidence="2" type="ORF">GCM10010287_25740</name>
</gene>
<reference evidence="3" key="1">
    <citation type="journal article" date="2019" name="Int. J. Syst. Evol. Microbiol.">
        <title>The Global Catalogue of Microorganisms (GCM) 10K type strain sequencing project: providing services to taxonomists for standard genome sequencing and annotation.</title>
        <authorList>
            <consortium name="The Broad Institute Genomics Platform"/>
            <consortium name="The Broad Institute Genome Sequencing Center for Infectious Disease"/>
            <person name="Wu L."/>
            <person name="Ma J."/>
        </authorList>
    </citation>
    <scope>NUCLEOTIDE SEQUENCE [LARGE SCALE GENOMIC DNA]</scope>
    <source>
        <strain evidence="3">JCM 4422</strain>
    </source>
</reference>
<comment type="caution">
    <text evidence="2">The sequence shown here is derived from an EMBL/GenBank/DDBJ whole genome shotgun (WGS) entry which is preliminary data.</text>
</comment>
<evidence type="ECO:0000313" key="2">
    <source>
        <dbReference type="EMBL" id="GGT50686.1"/>
    </source>
</evidence>
<organism evidence="2 3">
    <name type="scientific">Streptomyces variabilis</name>
    <dbReference type="NCBI Taxonomy" id="67372"/>
    <lineage>
        <taxon>Bacteria</taxon>
        <taxon>Bacillati</taxon>
        <taxon>Actinomycetota</taxon>
        <taxon>Actinomycetes</taxon>
        <taxon>Kitasatosporales</taxon>
        <taxon>Streptomycetaceae</taxon>
        <taxon>Streptomyces</taxon>
        <taxon>Streptomyces griseoincarnatus group</taxon>
    </lineage>
</organism>
<name>A0ABQ2U0X7_9ACTN</name>
<accession>A0ABQ2U0X7</accession>
<protein>
    <submittedName>
        <fullName evidence="2">Uncharacterized protein</fullName>
    </submittedName>
</protein>
<dbReference type="EMBL" id="BMTZ01000006">
    <property type="protein sequence ID" value="GGT50686.1"/>
    <property type="molecule type" value="Genomic_DNA"/>
</dbReference>
<evidence type="ECO:0000256" key="1">
    <source>
        <dbReference type="SAM" id="MobiDB-lite"/>
    </source>
</evidence>
<feature type="region of interest" description="Disordered" evidence="1">
    <location>
        <begin position="26"/>
        <end position="60"/>
    </location>
</feature>
<proteinExistence type="predicted"/>
<keyword evidence="3" id="KW-1185">Reference proteome</keyword>
<dbReference type="Proteomes" id="UP000629911">
    <property type="component" value="Unassembled WGS sequence"/>
</dbReference>